<sequence length="63" mass="7161">MKNGIYIGKDSELGLTDSAAILFFRDPQHVWLESRLYAKREGKFFCIGVCRSVPALMELHQSS</sequence>
<dbReference type="EMBL" id="QRUP01000012">
    <property type="protein sequence ID" value="RGR73398.1"/>
    <property type="molecule type" value="Genomic_DNA"/>
</dbReference>
<name>A0A412FZ09_9FIRM</name>
<protein>
    <submittedName>
        <fullName evidence="1">Uncharacterized protein</fullName>
    </submittedName>
</protein>
<evidence type="ECO:0000313" key="2">
    <source>
        <dbReference type="Proteomes" id="UP000284178"/>
    </source>
</evidence>
<reference evidence="1 2" key="1">
    <citation type="submission" date="2018-08" db="EMBL/GenBank/DDBJ databases">
        <title>A genome reference for cultivated species of the human gut microbiota.</title>
        <authorList>
            <person name="Zou Y."/>
            <person name="Xue W."/>
            <person name="Luo G."/>
        </authorList>
    </citation>
    <scope>NUCLEOTIDE SEQUENCE [LARGE SCALE GENOMIC DNA]</scope>
    <source>
        <strain evidence="1 2">AF24-29</strain>
    </source>
</reference>
<proteinExistence type="predicted"/>
<dbReference type="AlphaFoldDB" id="A0A412FZ09"/>
<dbReference type="GeneID" id="83015798"/>
<organism evidence="1 2">
    <name type="scientific">Holdemania filiformis</name>
    <dbReference type="NCBI Taxonomy" id="61171"/>
    <lineage>
        <taxon>Bacteria</taxon>
        <taxon>Bacillati</taxon>
        <taxon>Bacillota</taxon>
        <taxon>Erysipelotrichia</taxon>
        <taxon>Erysipelotrichales</taxon>
        <taxon>Erysipelotrichaceae</taxon>
        <taxon>Holdemania</taxon>
    </lineage>
</organism>
<gene>
    <name evidence="1" type="ORF">DWY25_10355</name>
</gene>
<accession>A0A412FZ09</accession>
<keyword evidence="2" id="KW-1185">Reference proteome</keyword>
<comment type="caution">
    <text evidence="1">The sequence shown here is derived from an EMBL/GenBank/DDBJ whole genome shotgun (WGS) entry which is preliminary data.</text>
</comment>
<dbReference type="RefSeq" id="WP_117895164.1">
    <property type="nucleotide sequence ID" value="NZ_CABJCV010000012.1"/>
</dbReference>
<evidence type="ECO:0000313" key="1">
    <source>
        <dbReference type="EMBL" id="RGR73398.1"/>
    </source>
</evidence>
<dbReference type="Proteomes" id="UP000284178">
    <property type="component" value="Unassembled WGS sequence"/>
</dbReference>